<proteinExistence type="predicted"/>
<organism evidence="1 2">
    <name type="scientific">Nicoliella lavandulae</name>
    <dbReference type="NCBI Taxonomy" id="3082954"/>
    <lineage>
        <taxon>Bacteria</taxon>
        <taxon>Bacillati</taxon>
        <taxon>Bacillota</taxon>
        <taxon>Bacilli</taxon>
        <taxon>Lactobacillales</taxon>
        <taxon>Lactobacillaceae</taxon>
        <taxon>Nicoliella</taxon>
    </lineage>
</organism>
<dbReference type="RefSeq" id="WP_339959570.1">
    <property type="nucleotide sequence ID" value="NZ_JAWMWH010000001.1"/>
</dbReference>
<dbReference type="Proteomes" id="UP001370590">
    <property type="component" value="Unassembled WGS sequence"/>
</dbReference>
<name>A0ABU8SIJ2_9LACO</name>
<sequence>MKRKTEREERKKAIIDMNSFLLTYAMNVLPDGTKDIAGTVYNAAKNNLNDLDALFNDGGIGRTLKYMDIAEGCVRNLYDLAPEDAEKEAQSVGVEAVSYLGSNIEAFNHWLSE</sequence>
<reference evidence="1 2" key="1">
    <citation type="submission" date="2023-10" db="EMBL/GenBank/DDBJ databases">
        <title>Nicoliella lavandulae sp. nov. isolated from Lavandula angustifolia flowers.</title>
        <authorList>
            <person name="Alcantara C."/>
            <person name="Zuniga M."/>
            <person name="Landete J.M."/>
            <person name="Monedero V."/>
        </authorList>
    </citation>
    <scope>NUCLEOTIDE SEQUENCE [LARGE SCALE GENOMIC DNA]</scope>
    <source>
        <strain evidence="1 2">Es01</strain>
    </source>
</reference>
<protein>
    <recommendedName>
        <fullName evidence="3">Four helix bundle protein</fullName>
    </recommendedName>
</protein>
<evidence type="ECO:0008006" key="3">
    <source>
        <dbReference type="Google" id="ProtNLM"/>
    </source>
</evidence>
<dbReference type="EMBL" id="JAWMWH010000001">
    <property type="protein sequence ID" value="MEJ6399727.1"/>
    <property type="molecule type" value="Genomic_DNA"/>
</dbReference>
<gene>
    <name evidence="1" type="ORF">R4146_00805</name>
</gene>
<evidence type="ECO:0000313" key="2">
    <source>
        <dbReference type="Proteomes" id="UP001370590"/>
    </source>
</evidence>
<accession>A0ABU8SIJ2</accession>
<keyword evidence="2" id="KW-1185">Reference proteome</keyword>
<comment type="caution">
    <text evidence="1">The sequence shown here is derived from an EMBL/GenBank/DDBJ whole genome shotgun (WGS) entry which is preliminary data.</text>
</comment>
<evidence type="ECO:0000313" key="1">
    <source>
        <dbReference type="EMBL" id="MEJ6399727.1"/>
    </source>
</evidence>